<dbReference type="Gene3D" id="3.40.50.720">
    <property type="entry name" value="NAD(P)-binding Rossmann-like Domain"/>
    <property type="match status" value="1"/>
</dbReference>
<feature type="domain" description="NAD-dependent epimerase/dehydratase" evidence="1">
    <location>
        <begin position="4"/>
        <end position="233"/>
    </location>
</feature>
<dbReference type="InterPro" id="IPR050177">
    <property type="entry name" value="Lipid_A_modif_metabolic_enz"/>
</dbReference>
<accession>A0A382IJM3</accession>
<gene>
    <name evidence="2" type="ORF">METZ01_LOCUS252622</name>
</gene>
<dbReference type="AlphaFoldDB" id="A0A382IJM3"/>
<dbReference type="EMBL" id="UINC01067771">
    <property type="protein sequence ID" value="SVB99768.1"/>
    <property type="molecule type" value="Genomic_DNA"/>
</dbReference>
<dbReference type="PANTHER" id="PTHR43245:SF23">
    <property type="entry name" value="NAD(P)-BINDING DOMAIN-CONTAINING PROTEIN"/>
    <property type="match status" value="1"/>
</dbReference>
<dbReference type="InterPro" id="IPR036291">
    <property type="entry name" value="NAD(P)-bd_dom_sf"/>
</dbReference>
<dbReference type="SUPFAM" id="SSF51735">
    <property type="entry name" value="NAD(P)-binding Rossmann-fold domains"/>
    <property type="match status" value="1"/>
</dbReference>
<reference evidence="2" key="1">
    <citation type="submission" date="2018-05" db="EMBL/GenBank/DDBJ databases">
        <authorList>
            <person name="Lanie J.A."/>
            <person name="Ng W.-L."/>
            <person name="Kazmierczak K.M."/>
            <person name="Andrzejewski T.M."/>
            <person name="Davidsen T.M."/>
            <person name="Wayne K.J."/>
            <person name="Tettelin H."/>
            <person name="Glass J.I."/>
            <person name="Rusch D."/>
            <person name="Podicherti R."/>
            <person name="Tsui H.-C.T."/>
            <person name="Winkler M.E."/>
        </authorList>
    </citation>
    <scope>NUCLEOTIDE SEQUENCE</scope>
</reference>
<evidence type="ECO:0000259" key="1">
    <source>
        <dbReference type="Pfam" id="PF01370"/>
    </source>
</evidence>
<organism evidence="2">
    <name type="scientific">marine metagenome</name>
    <dbReference type="NCBI Taxonomy" id="408172"/>
    <lineage>
        <taxon>unclassified sequences</taxon>
        <taxon>metagenomes</taxon>
        <taxon>ecological metagenomes</taxon>
    </lineage>
</organism>
<protein>
    <recommendedName>
        <fullName evidence="1">NAD-dependent epimerase/dehydratase domain-containing protein</fullName>
    </recommendedName>
</protein>
<sequence length="311" mass="35738">MKKILITGGAGYIGSMLSTRLIEKGYQVTVVDLLKYDKGSLNHLYFNKNFKFIYGDIRNIGLLKKLVKQNEFIIPLAALVGAPLCEKYKKDAISTNLKSIKDLKRIVTKKNKIIFLSTNSGYGIGEKNKYCTEESSLKPISLYGRTKCDAEKEIMGLKNQVCFRLATVFGHSYRMRSDLLVNNFVYTAVKTKKLTIFEPHFRRNFIHVRDVVNGIIFTIKNFDKMKSNVYNLGLSSANISKLMLANKIKKIFKKLTIKIVKNKKDPDKRDYFVSNKKIEKKGFKAKIKLEVGIFELIQVFINDKNKIINNY</sequence>
<name>A0A382IJM3_9ZZZZ</name>
<dbReference type="Pfam" id="PF01370">
    <property type="entry name" value="Epimerase"/>
    <property type="match status" value="1"/>
</dbReference>
<dbReference type="CDD" id="cd08946">
    <property type="entry name" value="SDR_e"/>
    <property type="match status" value="1"/>
</dbReference>
<evidence type="ECO:0000313" key="2">
    <source>
        <dbReference type="EMBL" id="SVB99768.1"/>
    </source>
</evidence>
<dbReference type="InterPro" id="IPR001509">
    <property type="entry name" value="Epimerase_deHydtase"/>
</dbReference>
<proteinExistence type="predicted"/>
<dbReference type="PANTHER" id="PTHR43245">
    <property type="entry name" value="BIFUNCTIONAL POLYMYXIN RESISTANCE PROTEIN ARNA"/>
    <property type="match status" value="1"/>
</dbReference>